<protein>
    <submittedName>
        <fullName evidence="4">Peptidase M3A and M3B thimet/oligopeptidase F</fullName>
    </submittedName>
</protein>
<accession>A0A538SQ20</accession>
<dbReference type="InterPro" id="IPR001548">
    <property type="entry name" value="Peptidase_M2"/>
</dbReference>
<organism evidence="4 5">
    <name type="scientific">Eiseniibacteriota bacterium</name>
    <dbReference type="NCBI Taxonomy" id="2212470"/>
    <lineage>
        <taxon>Bacteria</taxon>
        <taxon>Candidatus Eiseniibacteriota</taxon>
    </lineage>
</organism>
<name>A0A538SQ20_UNCEI</name>
<keyword evidence="2" id="KW-1015">Disulfide bond</keyword>
<dbReference type="Gene3D" id="1.10.1370.30">
    <property type="match status" value="1"/>
</dbReference>
<dbReference type="InterPro" id="IPR001333">
    <property type="entry name" value="Peptidase_M32_Taq"/>
</dbReference>
<evidence type="ECO:0000313" key="4">
    <source>
        <dbReference type="EMBL" id="TMQ53472.1"/>
    </source>
</evidence>
<dbReference type="Pfam" id="PF01401">
    <property type="entry name" value="Peptidase_M2"/>
    <property type="match status" value="1"/>
</dbReference>
<dbReference type="GO" id="GO:0016020">
    <property type="term" value="C:membrane"/>
    <property type="evidence" value="ECO:0007669"/>
    <property type="project" value="InterPro"/>
</dbReference>
<dbReference type="Pfam" id="PF02074">
    <property type="entry name" value="Peptidase_M32"/>
    <property type="match status" value="2"/>
</dbReference>
<evidence type="ECO:0000256" key="2">
    <source>
        <dbReference type="ARBA" id="ARBA00023157"/>
    </source>
</evidence>
<evidence type="ECO:0000256" key="1">
    <source>
        <dbReference type="ARBA" id="ARBA00022729"/>
    </source>
</evidence>
<dbReference type="PANTHER" id="PTHR34217">
    <property type="entry name" value="METAL-DEPENDENT CARBOXYPEPTIDASE"/>
    <property type="match status" value="1"/>
</dbReference>
<gene>
    <name evidence="4" type="ORF">E6K72_08480</name>
</gene>
<evidence type="ECO:0000313" key="5">
    <source>
        <dbReference type="Proteomes" id="UP000317716"/>
    </source>
</evidence>
<evidence type="ECO:0000256" key="3">
    <source>
        <dbReference type="ARBA" id="ARBA00023180"/>
    </source>
</evidence>
<dbReference type="SUPFAM" id="SSF55486">
    <property type="entry name" value="Metalloproteases ('zincins'), catalytic domain"/>
    <property type="match status" value="1"/>
</dbReference>
<dbReference type="Proteomes" id="UP000317716">
    <property type="component" value="Unassembled WGS sequence"/>
</dbReference>
<proteinExistence type="predicted"/>
<dbReference type="PANTHER" id="PTHR34217:SF1">
    <property type="entry name" value="CARBOXYPEPTIDASE 1"/>
    <property type="match status" value="1"/>
</dbReference>
<dbReference type="AlphaFoldDB" id="A0A538SQ20"/>
<keyword evidence="1" id="KW-0732">Signal</keyword>
<dbReference type="GO" id="GO:0006508">
    <property type="term" value="P:proteolysis"/>
    <property type="evidence" value="ECO:0007669"/>
    <property type="project" value="InterPro"/>
</dbReference>
<dbReference type="EMBL" id="VBOS01000298">
    <property type="protein sequence ID" value="TMQ53472.1"/>
    <property type="molecule type" value="Genomic_DNA"/>
</dbReference>
<dbReference type="GO" id="GO:0008241">
    <property type="term" value="F:peptidyl-dipeptidase activity"/>
    <property type="evidence" value="ECO:0007669"/>
    <property type="project" value="InterPro"/>
</dbReference>
<comment type="caution">
    <text evidence="4">The sequence shown here is derived from an EMBL/GenBank/DDBJ whole genome shotgun (WGS) entry which is preliminary data.</text>
</comment>
<sequence>MEPAPVAQERRRALEALVGRIVAEVEPLHIEHNEAVWKANVTGDPAHEAESARLDAVLRKIFARPEPFRLLSDALQAGDIADETLLRQVVLLHHSFQAHQIPPETIERMVKIEKALESRFNNFRADLDGARVTDNHLLDVLRLENESARRRRAWEASKQIAREVEGDLLALVRIRNGAARDLGFENYYSMMLVLDELDERELFALLDELERGTRPLFDAYKRELDERLSARFGVAREELRPWHYSDPFFQEAPAAGVDLDACFPGKSLEQLTRSFYHAIGFQIDDLLARADLYEKPGKCQHAFCLSVDNRQDIRVLCNLRPTERWMSTMLHEFGHAVYDQSVDPALPFLLRAPAHTLSTEASAMLFGRLSKSAAWLTHYAGMPKDEAERAAAAVARAIRGQLLVQTRWCLVMCHMERALYRDPSQDLDRLWWDLVERFQGLTRPEGRSGPDWASKIHFSVAPVYYHNYMLGEMMASQLQRHIQRRVLGDGADVWARYVASPEVGEFLQTRLYRTGRLKDWRETLSFATGETLGAAALVEDLAARG</sequence>
<reference evidence="4 5" key="1">
    <citation type="journal article" date="2019" name="Nat. Microbiol.">
        <title>Mediterranean grassland soil C-N compound turnover is dependent on rainfall and depth, and is mediated by genomically divergent microorganisms.</title>
        <authorList>
            <person name="Diamond S."/>
            <person name="Andeer P.F."/>
            <person name="Li Z."/>
            <person name="Crits-Christoph A."/>
            <person name="Burstein D."/>
            <person name="Anantharaman K."/>
            <person name="Lane K.R."/>
            <person name="Thomas B.C."/>
            <person name="Pan C."/>
            <person name="Northen T.R."/>
            <person name="Banfield J.F."/>
        </authorList>
    </citation>
    <scope>NUCLEOTIDE SEQUENCE [LARGE SCALE GENOMIC DNA]</scope>
    <source>
        <strain evidence="4">WS_2</strain>
    </source>
</reference>
<keyword evidence="3" id="KW-0325">Glycoprotein</keyword>
<dbReference type="GO" id="GO:0004181">
    <property type="term" value="F:metallocarboxypeptidase activity"/>
    <property type="evidence" value="ECO:0007669"/>
    <property type="project" value="InterPro"/>
</dbReference>